<dbReference type="InterPro" id="IPR050708">
    <property type="entry name" value="T6SS_VgrG/RHS"/>
</dbReference>
<dbReference type="Proteomes" id="UP001447857">
    <property type="component" value="Chromosome"/>
</dbReference>
<dbReference type="InterPro" id="IPR022385">
    <property type="entry name" value="Rhs_assc_core"/>
</dbReference>
<dbReference type="PANTHER" id="PTHR32305">
    <property type="match status" value="1"/>
</dbReference>
<name>A0ABZ2QA92_9FLAO</name>
<keyword evidence="3" id="KW-1185">Reference proteome</keyword>
<dbReference type="NCBIfam" id="TIGR03696">
    <property type="entry name" value="Rhs_assc_core"/>
    <property type="match status" value="1"/>
</dbReference>
<dbReference type="PANTHER" id="PTHR32305:SF15">
    <property type="entry name" value="PROTEIN RHSA-RELATED"/>
    <property type="match status" value="1"/>
</dbReference>
<dbReference type="Gene3D" id="2.180.10.10">
    <property type="entry name" value="RHS repeat-associated core"/>
    <property type="match status" value="1"/>
</dbReference>
<proteinExistence type="predicted"/>
<reference evidence="2 3" key="1">
    <citation type="submission" date="2024-02" db="EMBL/GenBank/DDBJ databases">
        <title>complete genome of Flavobacterium ginsenosidimutans Str. YTB16.</title>
        <authorList>
            <person name="Wang Q."/>
        </authorList>
    </citation>
    <scope>NUCLEOTIDE SEQUENCE [LARGE SCALE GENOMIC DNA]</scope>
    <source>
        <strain evidence="2 3">YTB16</strain>
    </source>
</reference>
<organism evidence="2 3">
    <name type="scientific">Flavobacterium ginsenosidimutans</name>
    <dbReference type="NCBI Taxonomy" id="687844"/>
    <lineage>
        <taxon>Bacteria</taxon>
        <taxon>Pseudomonadati</taxon>
        <taxon>Bacteroidota</taxon>
        <taxon>Flavobacteriia</taxon>
        <taxon>Flavobacteriales</taxon>
        <taxon>Flavobacteriaceae</taxon>
        <taxon>Flavobacterium</taxon>
    </lineage>
</organism>
<gene>
    <name evidence="2" type="ORF">V6624_05430</name>
</gene>
<feature type="domain" description="DUF6443" evidence="1">
    <location>
        <begin position="44"/>
        <end position="180"/>
    </location>
</feature>
<dbReference type="Pfam" id="PF20041">
    <property type="entry name" value="DUF6443"/>
    <property type="match status" value="1"/>
</dbReference>
<evidence type="ECO:0000313" key="2">
    <source>
        <dbReference type="EMBL" id="WXK51070.1"/>
    </source>
</evidence>
<accession>A0ABZ2QA92</accession>
<dbReference type="EMBL" id="CP147988">
    <property type="protein sequence ID" value="WXK51070.1"/>
    <property type="molecule type" value="Genomic_DNA"/>
</dbReference>
<dbReference type="RefSeq" id="WP_338841187.1">
    <property type="nucleotide sequence ID" value="NZ_CP147988.1"/>
</dbReference>
<protein>
    <submittedName>
        <fullName evidence="2">DUF6443 domain-containing protein</fullName>
    </submittedName>
</protein>
<evidence type="ECO:0000259" key="1">
    <source>
        <dbReference type="Pfam" id="PF20041"/>
    </source>
</evidence>
<sequence>MEIIWQSEIMKKYILALILLLAGNAGVSAQTFSDDNYIYSAVPKKPVLLQNYSTLTKDDISQNVTYFDGLGRPVQKTAIGQGSSGEDLVTLLDYDGLGRQVTEYLPYALTNTTTAYNRVAASASLVSLNSLYNVPKYDNTANPFSQKTLEASPLNRVLKQAAPGTSWAVGAQEIKLEYQTNGSSEVRLFKATATWNSGLGIYDIALTDGGNYGANQLYKNITYDENTAASPTESGGSTVEFKNKEGQIVLKRTYDAGVRHDTYYVYDIYGNLTYVIPPKADAAISADVLNGLCYQYKYDNRNRLAEKKLPGKQWEFIVYDRLDRPVATGPAILPFKGDTAVGWIITKYDVYGRPIYTGWNNQAASSAARNTLQTAQNSAAVLFETKTATAIDGISTGYSNSIAPTSFKLLTVNYYDDYTFPEAKTGISAVLGQTVLSNAKGLSTGSWARALSTAVSIAGETSTIFYDSRARPISTYTTNHLGGANRIDSELDFTGKTLTTQTFHRRLNGDATMMVEEKFTYSAQDRLLTHTHKIGSGTAQLMASNSYDNLGQLTSKLVGNTAGAPLQKIDYSYNIRGWLTEINKTASLQQDSDPKDLFAFKVNYNKVGAGITDVKALFNGNISETYWRTATDNIERAYGYQYDKLNRLTSASYEKATITTNAYDETLAYDKNGNIISLRRKGDTDPQIQPIDIDNLAYTYPANSNQLGKVDDSSNNTSGFNDFNKTGDDYTYDANGNLTVDKNKKITDIAYNHLNLPKKITFGTAGSIEYIYSAAGEKLEKIVTDGTTVTTTNYLDGFQYKNAVLEFFPTAEGYVKNTSGVYSYVFQYKDHLGNVRLSYAKNAATNVLEIIEENNYYPFGLKHKGYNDYQASVNKYKYNGKELQDELGLNFYDYGARNYDPAIGRWMNIDPMAEKGRRWSPYNYAMDNPVYFIDPDGMWPDPPSKGWNRFIGGMKLVGGVLEAGAGALGGAATSWTGVGGVVGAGVFVHGADVAGSGLSQLISGEDTSSLTSKAIQSTGVSKGTADAIDAGISIAGSAGAGSIANASKTTAVSSGITKAEQLAINKAAGKLAEKNVTKSLIAKYENATVGTQITARFESGSAVVFDNVVVENGKVLLINETKAGGAKLSTGQNAFFKLGEAATFVGEKAKQLGILGQTITKEQTATTITNYK</sequence>
<evidence type="ECO:0000313" key="3">
    <source>
        <dbReference type="Proteomes" id="UP001447857"/>
    </source>
</evidence>
<dbReference type="InterPro" id="IPR045619">
    <property type="entry name" value="DUF6443"/>
</dbReference>